<dbReference type="RefSeq" id="WP_135870148.1">
    <property type="nucleotide sequence ID" value="NZ_SRSC01000002.1"/>
</dbReference>
<dbReference type="Proteomes" id="UP000306416">
    <property type="component" value="Unassembled WGS sequence"/>
</dbReference>
<gene>
    <name evidence="1" type="ORF">E4633_10265</name>
</gene>
<proteinExistence type="predicted"/>
<dbReference type="EMBL" id="SRSC01000002">
    <property type="protein sequence ID" value="TGU72674.1"/>
    <property type="molecule type" value="Genomic_DNA"/>
</dbReference>
<accession>A0A4S1CGI3</accession>
<name>A0A4S1CGI3_9BACT</name>
<dbReference type="Gene3D" id="2.40.10.220">
    <property type="entry name" value="predicted glycosyltransferase like domains"/>
    <property type="match status" value="1"/>
</dbReference>
<protein>
    <submittedName>
        <fullName evidence="1">PilZ domain-containing protein</fullName>
    </submittedName>
</protein>
<evidence type="ECO:0000313" key="1">
    <source>
        <dbReference type="EMBL" id="TGU72674.1"/>
    </source>
</evidence>
<evidence type="ECO:0000313" key="2">
    <source>
        <dbReference type="Proteomes" id="UP000306416"/>
    </source>
</evidence>
<organism evidence="1 2">
    <name type="scientific">Geomonas terrae</name>
    <dbReference type="NCBI Taxonomy" id="2562681"/>
    <lineage>
        <taxon>Bacteria</taxon>
        <taxon>Pseudomonadati</taxon>
        <taxon>Thermodesulfobacteriota</taxon>
        <taxon>Desulfuromonadia</taxon>
        <taxon>Geobacterales</taxon>
        <taxon>Geobacteraceae</taxon>
        <taxon>Geomonas</taxon>
    </lineage>
</organism>
<reference evidence="1 2" key="1">
    <citation type="submission" date="2019-04" db="EMBL/GenBank/DDBJ databases">
        <title>Geobacter oryzae sp. nov., ferric-reducing bacteria isolated from paddy soil.</title>
        <authorList>
            <person name="Xu Z."/>
            <person name="Masuda Y."/>
            <person name="Itoh H."/>
            <person name="Senoo K."/>
        </authorList>
    </citation>
    <scope>NUCLEOTIDE SEQUENCE [LARGE SCALE GENOMIC DNA]</scope>
    <source>
        <strain evidence="1 2">Red111</strain>
    </source>
</reference>
<comment type="caution">
    <text evidence="1">The sequence shown here is derived from an EMBL/GenBank/DDBJ whole genome shotgun (WGS) entry which is preliminary data.</text>
</comment>
<keyword evidence="2" id="KW-1185">Reference proteome</keyword>
<dbReference type="AlphaFoldDB" id="A0A4S1CGI3"/>
<sequence length="695" mass="79476">MKDASKILQFARPDTVIEFAPGSEKEVGLNKLINKLNFINFQEESILVNFRHSKYPRTVTLEAAPLPCLNNKLECRWVTTDAINTSTVGCVFDNIFVVSGHRLIMAEPELISIDEEGATFLLPDKAIEVNYRKSRRHPCQGIAVELFQNGARLNGTLLDFSALTFRVEATGDGSRNFNWINDEAAVQVIFSDDHTTLYSAECRIATQTLGHSRRIYVLEPLQAHMRRFKAKEVRSLRHELLPLPNAVFRHPFSHRNIDLKVLDISGSGFSVCEDFESSVLLPGMIIPDLELRIGNGFATRCSAQVIYREDKPLKEKSSLVKCGLCFLDMDIRDHVSLLSILYLAKDKHSYISTQIDLDALWQFFFDSGFIYPEKYHYVQANKAQLKETYRRLYTENPSIARHFVYQEHGTILGHLAMLRFYRGSWLVHHHASNKAESSLGGLIVLNHLSHSTNDSYNLKSSKMDYLICYYRPDNKFPNRVFGEAVQAMGDKKGCSIDTFAYFHYHRTFSDNWNFSGPWSLTRTTREDLFDLEAFYEQHSGGLMLNAFDLEPGCDCGELAQDYREAGFKLERHLYTLKRGGTAKAVVMVNISDIGLNLSDLTNCITVLIIDQEQFPKDILLIALSIITHKYQQNDLPVLVYPASYAEHTSLPFERKYTLWAFNIQTHTSKFIKYLGDLHNRNRHRRTQGTESAQGT</sequence>